<dbReference type="Proteomes" id="UP000179164">
    <property type="component" value="Unassembled WGS sequence"/>
</dbReference>
<sequence length="640" mass="72425">MHMKLIPIKKKKYSRNRKVLLRICVFFSIFLVLVIVYIAVSIKPARTAYNSALEGRRLFDDAQHSVEIMDMSNAAVKLDAATNEFKNSQNLLKRFRVFNFVPFLGKQVSAVDNLLSTVIYTGTALAEVAKLSHEIIAPFSETENLTFSHLSREDKRQIFSQIEQAQPRLQEVKLDITRAKEYFEKIPTHGLHRKIREVIDPISKQFPSFEASVTQAIEVSEFVPRIVGFPDPQTYLFLLQNNTEMRPTGGFIGTYGILVITDGEIQSFTTDNVYNLDKTSEGLLFIDPPWQLTRYNDVHQWFLRDSNWSPDFPTSARQAIDFYRLEGGKESLDGVIAITPTLIASLLSLTGPITVDGIEFTGENFVETLQYQVEQGYLRQEIPEEERKDIVGDLSNILMEKLFALPREKWQLLWSTIAINLAEKHALIYTTDSYIQNRIVDQNWSGSIPVIDSDFLMVIDANLASLKSDPVVERTISYDVTLVDKSPTATVTIQYTNTGTYSWKTTRYRTYTRVYVPDGATLLSSSGAMVDCKNESDGDIEVTHEFGKTVFGAFVCTEVGETESLSLTYQLPSTFIKDETYKLHIQKQPGTTAHALHVTIQTPRKPDLVQPLDSVTAVTENGVTLSMPLIQDRNISVIFK</sequence>
<keyword evidence="1" id="KW-0472">Membrane</keyword>
<dbReference type="Pfam" id="PF13196">
    <property type="entry name" value="DUF4012"/>
    <property type="match status" value="1"/>
</dbReference>
<feature type="transmembrane region" description="Helical" evidence="1">
    <location>
        <begin position="20"/>
        <end position="40"/>
    </location>
</feature>
<dbReference type="AlphaFoldDB" id="A0A1G2B0T3"/>
<organism evidence="2 3">
    <name type="scientific">Candidatus Kerfeldbacteria bacterium RIFCSPLOWO2_01_FULL_48_11</name>
    <dbReference type="NCBI Taxonomy" id="1798543"/>
    <lineage>
        <taxon>Bacteria</taxon>
        <taxon>Candidatus Kerfeldiibacteriota</taxon>
    </lineage>
</organism>
<accession>A0A1G2B0T3</accession>
<gene>
    <name evidence="2" type="ORF">A2898_04225</name>
</gene>
<dbReference type="EMBL" id="MHKE01000017">
    <property type="protein sequence ID" value="OGY82774.1"/>
    <property type="molecule type" value="Genomic_DNA"/>
</dbReference>
<evidence type="ECO:0008006" key="4">
    <source>
        <dbReference type="Google" id="ProtNLM"/>
    </source>
</evidence>
<evidence type="ECO:0000256" key="1">
    <source>
        <dbReference type="SAM" id="Phobius"/>
    </source>
</evidence>
<reference evidence="2 3" key="1">
    <citation type="journal article" date="2016" name="Nat. Commun.">
        <title>Thousands of microbial genomes shed light on interconnected biogeochemical processes in an aquifer system.</title>
        <authorList>
            <person name="Anantharaman K."/>
            <person name="Brown C.T."/>
            <person name="Hug L.A."/>
            <person name="Sharon I."/>
            <person name="Castelle C.J."/>
            <person name="Probst A.J."/>
            <person name="Thomas B.C."/>
            <person name="Singh A."/>
            <person name="Wilkins M.J."/>
            <person name="Karaoz U."/>
            <person name="Brodie E.L."/>
            <person name="Williams K.H."/>
            <person name="Hubbard S.S."/>
            <person name="Banfield J.F."/>
        </authorList>
    </citation>
    <scope>NUCLEOTIDE SEQUENCE [LARGE SCALE GENOMIC DNA]</scope>
</reference>
<name>A0A1G2B0T3_9BACT</name>
<keyword evidence="1" id="KW-0812">Transmembrane</keyword>
<evidence type="ECO:0000313" key="2">
    <source>
        <dbReference type="EMBL" id="OGY82774.1"/>
    </source>
</evidence>
<evidence type="ECO:0000313" key="3">
    <source>
        <dbReference type="Proteomes" id="UP000179164"/>
    </source>
</evidence>
<protein>
    <recommendedName>
        <fullName evidence="4">DUF4012 domain-containing protein</fullName>
    </recommendedName>
</protein>
<proteinExistence type="predicted"/>
<dbReference type="STRING" id="1798543.A2898_04225"/>
<dbReference type="InterPro" id="IPR025101">
    <property type="entry name" value="DUF4012"/>
</dbReference>
<keyword evidence="1" id="KW-1133">Transmembrane helix</keyword>
<comment type="caution">
    <text evidence="2">The sequence shown here is derived from an EMBL/GenBank/DDBJ whole genome shotgun (WGS) entry which is preliminary data.</text>
</comment>